<evidence type="ECO:0000259" key="1">
    <source>
        <dbReference type="Pfam" id="PF07872"/>
    </source>
</evidence>
<reference evidence="2 3" key="1">
    <citation type="submission" date="2019-08" db="EMBL/GenBank/DDBJ databases">
        <title>Calorimonas adulescens gen. nov., sp. nov., an anaerobic thermophilic bacterium from Sakhalin hot spring.</title>
        <authorList>
            <person name="Khomyakova M.A."/>
            <person name="Merkel A.Y."/>
            <person name="Novikov A."/>
            <person name="Bonch-Osmolovskaya E.A."/>
            <person name="Slobodkin A.I."/>
        </authorList>
    </citation>
    <scope>NUCLEOTIDE SEQUENCE [LARGE SCALE GENOMIC DNA]</scope>
    <source>
        <strain evidence="2 3">A05MB</strain>
    </source>
</reference>
<dbReference type="InterPro" id="IPR012454">
    <property type="entry name" value="DUF1659"/>
</dbReference>
<dbReference type="Pfam" id="PF07872">
    <property type="entry name" value="DUF1659"/>
    <property type="match status" value="1"/>
</dbReference>
<dbReference type="RefSeq" id="WP_149545768.1">
    <property type="nucleotide sequence ID" value="NZ_VTPS01000015.1"/>
</dbReference>
<evidence type="ECO:0000313" key="3">
    <source>
        <dbReference type="Proteomes" id="UP000322976"/>
    </source>
</evidence>
<organism evidence="2 3">
    <name type="scientific">Calorimonas adulescens</name>
    <dbReference type="NCBI Taxonomy" id="2606906"/>
    <lineage>
        <taxon>Bacteria</taxon>
        <taxon>Bacillati</taxon>
        <taxon>Bacillota</taxon>
        <taxon>Clostridia</taxon>
        <taxon>Thermoanaerobacterales</taxon>
        <taxon>Thermoanaerobacteraceae</taxon>
        <taxon>Calorimonas</taxon>
    </lineage>
</organism>
<dbReference type="AlphaFoldDB" id="A0A5D8QA84"/>
<name>A0A5D8QA84_9THEO</name>
<sequence length="69" mass="7539">MSELVDSRLQIRYFMGNDENGRKQTKTVTYSRVKTSAADEQLLSVATKIAGLSSHPVDGLLRVNTVGLA</sequence>
<dbReference type="EMBL" id="VTPS01000015">
    <property type="protein sequence ID" value="TZE81307.1"/>
    <property type="molecule type" value="Genomic_DNA"/>
</dbReference>
<proteinExistence type="predicted"/>
<dbReference type="Proteomes" id="UP000322976">
    <property type="component" value="Unassembled WGS sequence"/>
</dbReference>
<protein>
    <submittedName>
        <fullName evidence="2">DUF1659 domain-containing protein</fullName>
    </submittedName>
</protein>
<accession>A0A5D8QA84</accession>
<evidence type="ECO:0000313" key="2">
    <source>
        <dbReference type="EMBL" id="TZE81307.1"/>
    </source>
</evidence>
<gene>
    <name evidence="2" type="ORF">FWJ32_09750</name>
</gene>
<comment type="caution">
    <text evidence="2">The sequence shown here is derived from an EMBL/GenBank/DDBJ whole genome shotgun (WGS) entry which is preliminary data.</text>
</comment>
<feature type="domain" description="DUF1659" evidence="1">
    <location>
        <begin position="2"/>
        <end position="67"/>
    </location>
</feature>
<keyword evidence="3" id="KW-1185">Reference proteome</keyword>